<feature type="transmembrane region" description="Helical" evidence="2">
    <location>
        <begin position="189"/>
        <end position="211"/>
    </location>
</feature>
<dbReference type="InterPro" id="IPR012666">
    <property type="entry name" value="CbtA_put"/>
</dbReference>
<keyword evidence="4" id="KW-1185">Reference proteome</keyword>
<dbReference type="Proteomes" id="UP001597185">
    <property type="component" value="Unassembled WGS sequence"/>
</dbReference>
<gene>
    <name evidence="3" type="ORF">ACFR9T_12385</name>
</gene>
<keyword evidence="2" id="KW-0472">Membrane</keyword>
<name>A0ABD6C2G7_9EURY</name>
<reference evidence="3 4" key="1">
    <citation type="journal article" date="2019" name="Int. J. Syst. Evol. Microbiol.">
        <title>The Global Catalogue of Microorganisms (GCM) 10K type strain sequencing project: providing services to taxonomists for standard genome sequencing and annotation.</title>
        <authorList>
            <consortium name="The Broad Institute Genomics Platform"/>
            <consortium name="The Broad Institute Genome Sequencing Center for Infectious Disease"/>
            <person name="Wu L."/>
            <person name="Ma J."/>
        </authorList>
    </citation>
    <scope>NUCLEOTIDE SEQUENCE [LARGE SCALE GENOMIC DNA]</scope>
    <source>
        <strain evidence="3 4">CGMCC 1.12689</strain>
    </source>
</reference>
<proteinExistence type="predicted"/>
<feature type="region of interest" description="Disordered" evidence="1">
    <location>
        <begin position="255"/>
        <end position="280"/>
    </location>
</feature>
<feature type="region of interest" description="Disordered" evidence="1">
    <location>
        <begin position="43"/>
        <end position="71"/>
    </location>
</feature>
<dbReference type="AlphaFoldDB" id="A0ABD6C2G7"/>
<dbReference type="Pfam" id="PF09490">
    <property type="entry name" value="CbtA"/>
    <property type="match status" value="1"/>
</dbReference>
<feature type="transmembrane region" description="Helical" evidence="2">
    <location>
        <begin position="223"/>
        <end position="244"/>
    </location>
</feature>
<dbReference type="EMBL" id="JBHUDB010000011">
    <property type="protein sequence ID" value="MFD1571371.1"/>
    <property type="molecule type" value="Genomic_DNA"/>
</dbReference>
<comment type="caution">
    <text evidence="3">The sequence shown here is derived from an EMBL/GenBank/DDBJ whole genome shotgun (WGS) entry which is preliminary data.</text>
</comment>
<feature type="transmembrane region" description="Helical" evidence="2">
    <location>
        <begin position="12"/>
        <end position="35"/>
    </location>
</feature>
<evidence type="ECO:0000313" key="3">
    <source>
        <dbReference type="EMBL" id="MFD1571371.1"/>
    </source>
</evidence>
<evidence type="ECO:0000256" key="1">
    <source>
        <dbReference type="SAM" id="MobiDB-lite"/>
    </source>
</evidence>
<keyword evidence="2" id="KW-0812">Transmembrane</keyword>
<evidence type="ECO:0000256" key="2">
    <source>
        <dbReference type="SAM" id="Phobius"/>
    </source>
</evidence>
<accession>A0ABD6C2G7</accession>
<feature type="transmembrane region" description="Helical" evidence="2">
    <location>
        <begin position="92"/>
        <end position="110"/>
    </location>
</feature>
<keyword evidence="2" id="KW-1133">Transmembrane helix</keyword>
<sequence length="280" mass="27374">MIAAYVVNGVKAGLVAGVVFGLLVALVANPLVAFAEERAQVEHEGATADGHDHGSGDLEGHDHAGGDAGGHDHASGGLPAIVSNGVSVLSGVLWGVFLGVAGFGIAFYVLEPIVPGSGSVRSYVFGGAGFLTASVAPWFVFPPAPPGVVRSLDPNTATLLYCGAVAAGAVASVAGMYAHDRLRDARGRLTAGVGAVLPWALFVAGAVAVAGVPTVPVPGGMSATLATGLAGLVVFGQALTWLVLAGAHARFHDSSGASAGPTDTGTVAGSTADDVPAGSP</sequence>
<organism evidence="3 4">
    <name type="scientific">Halorubrum laminariae</name>
    <dbReference type="NCBI Taxonomy" id="1433523"/>
    <lineage>
        <taxon>Archaea</taxon>
        <taxon>Methanobacteriati</taxon>
        <taxon>Methanobacteriota</taxon>
        <taxon>Stenosarchaea group</taxon>
        <taxon>Halobacteria</taxon>
        <taxon>Halobacteriales</taxon>
        <taxon>Haloferacaceae</taxon>
        <taxon>Halorubrum</taxon>
    </lineage>
</organism>
<evidence type="ECO:0000313" key="4">
    <source>
        <dbReference type="Proteomes" id="UP001597185"/>
    </source>
</evidence>
<dbReference type="RefSeq" id="WP_256417623.1">
    <property type="nucleotide sequence ID" value="NZ_JANHDL010000003.1"/>
</dbReference>
<feature type="transmembrane region" description="Helical" evidence="2">
    <location>
        <begin position="156"/>
        <end position="177"/>
    </location>
</feature>
<protein>
    <submittedName>
        <fullName evidence="3">CbtA family protein</fullName>
    </submittedName>
</protein>
<feature type="transmembrane region" description="Helical" evidence="2">
    <location>
        <begin position="122"/>
        <end position="141"/>
    </location>
</feature>
<feature type="compositionally biased region" description="Polar residues" evidence="1">
    <location>
        <begin position="255"/>
        <end position="269"/>
    </location>
</feature>